<proteinExistence type="predicted"/>
<evidence type="ECO:0000313" key="2">
    <source>
        <dbReference type="Proteomes" id="UP000348942"/>
    </source>
</evidence>
<accession>A0A5Q0TE74</accession>
<dbReference type="Proteomes" id="UP000348942">
    <property type="component" value="Chromosome 1"/>
</dbReference>
<dbReference type="RefSeq" id="WP_153446414.1">
    <property type="nucleotide sequence ID" value="NZ_CP045699.1"/>
</dbReference>
<name>A0A5Q0TE74_9VIBR</name>
<reference evidence="1 2" key="1">
    <citation type="submission" date="2019-10" db="EMBL/GenBank/DDBJ databases">
        <title>Vibrio sp. nov., isolated from Coralline algae surface.</title>
        <authorList>
            <person name="Geng Y."/>
            <person name="Zhang X."/>
        </authorList>
    </citation>
    <scope>NUCLEOTIDE SEQUENCE [LARGE SCALE GENOMIC DNA]</scope>
    <source>
        <strain evidence="1 2">SM1977</strain>
    </source>
</reference>
<protein>
    <submittedName>
        <fullName evidence="1">DUF3549 family protein</fullName>
    </submittedName>
</protein>
<keyword evidence="2" id="KW-1185">Reference proteome</keyword>
<gene>
    <name evidence="1" type="ORF">GFB47_02885</name>
</gene>
<sequence length="352" mass="39827">MNAIHNLSQLLEKSQCQYQIFDLGRRIQSINQKTFLQVEMGQKPYPFPLQRHAHIAVAYWTEQNQPWIWFLKFPLDERGLLNQSDVGNFLKYVTEAMGAQLGQSLTEEQQQHLADNPYTFTPKDDKMAAFHSLIRAHLNLATSQYYEHAQHYFSGDLGWANWQTVGLQGITDMCARLSDNQNTVAIRKALPQLAKDTQCHPALYVLLGALEHVTLDEKLSQRIAELALEQSQHAQPDLFLLSAYVRALSGGDETQLQAVIEAILAKPELSHAEVLIAIAGRCWSQLTTEARAGKFLLRLAQTDNQNLFNQLFADLVMLPELRMTFLPLLHNTPSPELANALITLQQQTKSGQ</sequence>
<dbReference type="AlphaFoldDB" id="A0A5Q0TE74"/>
<organism evidence="1 2">
    <name type="scientific">Vibrio algicola</name>
    <dbReference type="NCBI Taxonomy" id="2662262"/>
    <lineage>
        <taxon>Bacteria</taxon>
        <taxon>Pseudomonadati</taxon>
        <taxon>Pseudomonadota</taxon>
        <taxon>Gammaproteobacteria</taxon>
        <taxon>Vibrionales</taxon>
        <taxon>Vibrionaceae</taxon>
        <taxon>Vibrio</taxon>
    </lineage>
</organism>
<evidence type="ECO:0000313" key="1">
    <source>
        <dbReference type="EMBL" id="QGA64456.1"/>
    </source>
</evidence>
<dbReference type="Pfam" id="PF12069">
    <property type="entry name" value="DUF3549"/>
    <property type="match status" value="1"/>
</dbReference>
<dbReference type="EMBL" id="CP045699">
    <property type="protein sequence ID" value="QGA64456.1"/>
    <property type="molecule type" value="Genomic_DNA"/>
</dbReference>
<dbReference type="InterPro" id="IPR021936">
    <property type="entry name" value="DUF3549"/>
</dbReference>